<reference evidence="1 2" key="1">
    <citation type="submission" date="2018-03" db="EMBL/GenBank/DDBJ databases">
        <title>Genomic Encyclopedia of Archaeal and Bacterial Type Strains, Phase II (KMG-II): from individual species to whole genera.</title>
        <authorList>
            <person name="Goeker M."/>
        </authorList>
    </citation>
    <scope>NUCLEOTIDE SEQUENCE [LARGE SCALE GENOMIC DNA]</scope>
    <source>
        <strain evidence="1 2">DSM 45312</strain>
    </source>
</reference>
<dbReference type="Pfam" id="PF05139">
    <property type="entry name" value="Erythro_esteras"/>
    <property type="match status" value="1"/>
</dbReference>
<dbReference type="CDD" id="cd14728">
    <property type="entry name" value="Ere-like"/>
    <property type="match status" value="1"/>
</dbReference>
<dbReference type="OrthoDB" id="9810066at2"/>
<dbReference type="Gene3D" id="3.40.1660.10">
    <property type="entry name" value="EreA-like (biosynthetic domain)"/>
    <property type="match status" value="1"/>
</dbReference>
<keyword evidence="2" id="KW-1185">Reference proteome</keyword>
<accession>A0A2P8CQV9</accession>
<dbReference type="InterPro" id="IPR052036">
    <property type="entry name" value="Hydrolase/PRTase-associated"/>
</dbReference>
<dbReference type="RefSeq" id="WP_106586572.1">
    <property type="nucleotide sequence ID" value="NZ_PYGA01000032.1"/>
</dbReference>
<proteinExistence type="predicted"/>
<dbReference type="SUPFAM" id="SSF159501">
    <property type="entry name" value="EreA/ChaN-like"/>
    <property type="match status" value="1"/>
</dbReference>
<organism evidence="1 2">
    <name type="scientific">Murinocardiopsis flavida</name>
    <dbReference type="NCBI Taxonomy" id="645275"/>
    <lineage>
        <taxon>Bacteria</taxon>
        <taxon>Bacillati</taxon>
        <taxon>Actinomycetota</taxon>
        <taxon>Actinomycetes</taxon>
        <taxon>Streptosporangiales</taxon>
        <taxon>Nocardiopsidaceae</taxon>
        <taxon>Murinocardiopsis</taxon>
    </lineage>
</organism>
<dbReference type="Gene3D" id="1.20.1440.30">
    <property type="entry name" value="Biosynthetic Protein domain"/>
    <property type="match status" value="1"/>
</dbReference>
<gene>
    <name evidence="1" type="ORF">CLV63_1323</name>
</gene>
<dbReference type="GO" id="GO:0046677">
    <property type="term" value="P:response to antibiotic"/>
    <property type="evidence" value="ECO:0007669"/>
    <property type="project" value="InterPro"/>
</dbReference>
<name>A0A2P8CQV9_9ACTN</name>
<dbReference type="InterPro" id="IPR007815">
    <property type="entry name" value="Emycin_Estase"/>
</dbReference>
<dbReference type="Gene3D" id="3.30.1870.10">
    <property type="entry name" value="EreA-like, domain 2"/>
    <property type="match status" value="1"/>
</dbReference>
<dbReference type="Proteomes" id="UP000240542">
    <property type="component" value="Unassembled WGS sequence"/>
</dbReference>
<dbReference type="AlphaFoldDB" id="A0A2P8CQV9"/>
<dbReference type="PANTHER" id="PTHR31299">
    <property type="entry name" value="ESTERASE, PUTATIVE (AFU_ORTHOLOGUE AFUA_1G05850)-RELATED"/>
    <property type="match status" value="1"/>
</dbReference>
<dbReference type="EMBL" id="PYGA01000032">
    <property type="protein sequence ID" value="PSK87348.1"/>
    <property type="molecule type" value="Genomic_DNA"/>
</dbReference>
<dbReference type="PANTHER" id="PTHR31299:SF0">
    <property type="entry name" value="ESTERASE, PUTATIVE (AFU_ORTHOLOGUE AFUA_1G05850)-RELATED"/>
    <property type="match status" value="1"/>
</dbReference>
<evidence type="ECO:0000313" key="1">
    <source>
        <dbReference type="EMBL" id="PSK87348.1"/>
    </source>
</evidence>
<protein>
    <submittedName>
        <fullName evidence="1">Erythromycin esterase</fullName>
    </submittedName>
</protein>
<evidence type="ECO:0000313" key="2">
    <source>
        <dbReference type="Proteomes" id="UP000240542"/>
    </source>
</evidence>
<comment type="caution">
    <text evidence="1">The sequence shown here is derived from an EMBL/GenBank/DDBJ whole genome shotgun (WGS) entry which is preliminary data.</text>
</comment>
<sequence>MPEQNLAAWIKENATTVDTLDPAAPLDDLEPLRELVGDARVVAIGESAHHVQEFYRLRHRVLRFLVERCGFTDYAFEAAYTGARTVDAWVRSAPGILREYVGAADMELLQCAVMDDTLDWMRAHNTTAARPLRFLGVVAGSGGGSPLEELAELTDYLRTADPDAVPLAERALDTARAFHGSPPMGAFMAYRALDTAARDALTADLSRLRARMESMPAHQKAQGRGTAHRAAMGLLAAARQLDHLHRDIAGTGLAIGTTSLDAFMAEAVLNRLDEGGPGTRVVLGLHNVHIRTTEVAHDGPAGLFPAGYALREALGADYVAIGVTGGAGTVLGGEFDPDSPTGYIPRRLDAETPVEGSVETAFAASHASGAALTVADLRAARPHVTDAATFQQMRSQERFTGAPVFDAFDAFAYVPRWQPTEYTPDSA</sequence>